<evidence type="ECO:0000259" key="18">
    <source>
        <dbReference type="Pfam" id="PF07715"/>
    </source>
</evidence>
<dbReference type="GO" id="GO:0009279">
    <property type="term" value="C:cell outer membrane"/>
    <property type="evidence" value="ECO:0007669"/>
    <property type="project" value="UniProtKB-SubCell"/>
</dbReference>
<sequence length="697" mass="77543">MPSRHPLCFSIAIMAGSTLVPTWAAEDAQDTQLSTLTITAQQAATKVETPFIETPQSISVITDEQIEEQGSQTVQQATRYTPGVFSNQIGASKRYDYLVLRGFADGSIDNIYLDGLKVLGDSGTFTSLQIDPYFLKRIEVVKGPSSVLYGRASPGGLVALTSKQPLFERYRQVQATIGTQGQRSTGFDFSGQVGDSGRMAYRLTGLAQQSDTQFDHLEEERYAIAPSFTVDLSDATSLTLQAYLQKDPEGGSHSGLPAEGTLFPRNGRKISRHFFEGEPDFETFDRSQVMLGYQLEHTFNDTWSARQNFRYLNAEVELDQVYAYGWASETELNRYYSGADETLDAYAVDNQLRADFATGAADHTMLFGVDYQRRKADVDWFSGTFPPIDAFDPEYGAEPLSIVQTNQDRRRLEQTGVYVQDQIALGNWRLTLGGRQDWVELSTTDRESGTGTEGDWSKFSGRAGLLYLFDNGVALYLSYSESFNPNSYADQDGNLLELTEGSQYELGLKYQPPGSENQFTAALFHIDQENVATKRPAEPFYRPVGAIRSQGLELEARMRITDAFHLLAGYTYTDIRYHRAEDGTQGNDTNMAPRHLASLWGNYAFGSGALRGVTLGGGVRYVGESWADKENTLRVPAYTLVDASLGLDLSRFGLTGMEARINANNLLDKEYIASCYDLDFCYFGEERNVTATLSYEF</sequence>
<dbReference type="EMBL" id="ASTJ01000026">
    <property type="protein sequence ID" value="EPC02197.1"/>
    <property type="molecule type" value="Genomic_DNA"/>
</dbReference>
<dbReference type="PATRIC" id="fig|1121939.11.peg.2356"/>
<dbReference type="FunFam" id="2.40.170.20:FF:000005">
    <property type="entry name" value="TonB-dependent siderophore receptor"/>
    <property type="match status" value="1"/>
</dbReference>
<dbReference type="InterPro" id="IPR039426">
    <property type="entry name" value="TonB-dep_rcpt-like"/>
</dbReference>
<evidence type="ECO:0000256" key="5">
    <source>
        <dbReference type="ARBA" id="ARBA00022496"/>
    </source>
</evidence>
<evidence type="ECO:0000256" key="12">
    <source>
        <dbReference type="ARBA" id="ARBA00023170"/>
    </source>
</evidence>
<dbReference type="Pfam" id="PF07715">
    <property type="entry name" value="Plug"/>
    <property type="match status" value="1"/>
</dbReference>
<dbReference type="InterPro" id="IPR036942">
    <property type="entry name" value="Beta-barrel_TonB_sf"/>
</dbReference>
<keyword evidence="7 16" id="KW-0732">Signal</keyword>
<keyword evidence="20" id="KW-1185">Reference proteome</keyword>
<comment type="subcellular location">
    <subcellularLocation>
        <location evidence="1 14">Cell outer membrane</location>
        <topology evidence="1 14">Multi-pass membrane protein</topology>
    </subcellularLocation>
</comment>
<dbReference type="InterPro" id="IPR012910">
    <property type="entry name" value="Plug_dom"/>
</dbReference>
<dbReference type="NCBIfam" id="TIGR01783">
    <property type="entry name" value="TonB-siderophor"/>
    <property type="match status" value="1"/>
</dbReference>
<feature type="domain" description="TonB-dependent receptor plug" evidence="18">
    <location>
        <begin position="53"/>
        <end position="156"/>
    </location>
</feature>
<evidence type="ECO:0000259" key="17">
    <source>
        <dbReference type="Pfam" id="PF00593"/>
    </source>
</evidence>
<dbReference type="OrthoDB" id="127311at2"/>
<evidence type="ECO:0000256" key="11">
    <source>
        <dbReference type="ARBA" id="ARBA00023136"/>
    </source>
</evidence>
<evidence type="ECO:0000256" key="15">
    <source>
        <dbReference type="RuleBase" id="RU003357"/>
    </source>
</evidence>
<dbReference type="PROSITE" id="PS52016">
    <property type="entry name" value="TONB_DEPENDENT_REC_3"/>
    <property type="match status" value="1"/>
</dbReference>
<dbReference type="InterPro" id="IPR000531">
    <property type="entry name" value="Beta-barrel_TonB"/>
</dbReference>
<evidence type="ECO:0000256" key="10">
    <source>
        <dbReference type="ARBA" id="ARBA00023077"/>
    </source>
</evidence>
<name>S2KJ62_LITA3</name>
<evidence type="ECO:0008006" key="21">
    <source>
        <dbReference type="Google" id="ProtNLM"/>
    </source>
</evidence>
<dbReference type="Gene3D" id="2.170.130.10">
    <property type="entry name" value="TonB-dependent receptor, plug domain"/>
    <property type="match status" value="1"/>
</dbReference>
<dbReference type="RefSeq" id="WP_016416867.1">
    <property type="nucleotide sequence ID" value="NZ_AUAB01000030.1"/>
</dbReference>
<evidence type="ECO:0000256" key="13">
    <source>
        <dbReference type="ARBA" id="ARBA00023237"/>
    </source>
</evidence>
<comment type="similarity">
    <text evidence="2 14 15">Belongs to the TonB-dependent receptor family.</text>
</comment>
<dbReference type="eggNOG" id="COG4773">
    <property type="taxonomic scope" value="Bacteria"/>
</dbReference>
<evidence type="ECO:0000256" key="6">
    <source>
        <dbReference type="ARBA" id="ARBA00022692"/>
    </source>
</evidence>
<feature type="signal peptide" evidence="16">
    <location>
        <begin position="1"/>
        <end position="24"/>
    </location>
</feature>
<evidence type="ECO:0000256" key="7">
    <source>
        <dbReference type="ARBA" id="ARBA00022729"/>
    </source>
</evidence>
<feature type="domain" description="TonB-dependent receptor-like beta-barrel" evidence="17">
    <location>
        <begin position="232"/>
        <end position="666"/>
    </location>
</feature>
<evidence type="ECO:0000256" key="14">
    <source>
        <dbReference type="PROSITE-ProRule" id="PRU01360"/>
    </source>
</evidence>
<dbReference type="GO" id="GO:0038023">
    <property type="term" value="F:signaling receptor activity"/>
    <property type="evidence" value="ECO:0007669"/>
    <property type="project" value="InterPro"/>
</dbReference>
<evidence type="ECO:0000256" key="9">
    <source>
        <dbReference type="ARBA" id="ARBA00023065"/>
    </source>
</evidence>
<keyword evidence="3 14" id="KW-0813">Transport</keyword>
<dbReference type="Gene3D" id="2.40.170.20">
    <property type="entry name" value="TonB-dependent receptor, beta-barrel domain"/>
    <property type="match status" value="1"/>
</dbReference>
<keyword evidence="4 14" id="KW-1134">Transmembrane beta strand</keyword>
<keyword evidence="6 14" id="KW-0812">Transmembrane</keyword>
<dbReference type="STRING" id="1121939.L861_15930"/>
<reference evidence="19 20" key="1">
    <citation type="journal article" date="2013" name="Genome Announc.">
        <title>Draft genome sequence of the moderately halophilic gammaproteobacterium Halomonas anticariensis FP35.</title>
        <authorList>
            <person name="Tahrioui A."/>
            <person name="Quesada E."/>
            <person name="Llamas I."/>
        </authorList>
    </citation>
    <scope>NUCLEOTIDE SEQUENCE [LARGE SCALE GENOMIC DNA]</scope>
    <source>
        <strain evidence="20">DSM 16096 / CECT 5854 / LMG 22089 / FP35</strain>
    </source>
</reference>
<feature type="chain" id="PRO_5004510040" description="Ferrioxamine B receptor" evidence="16">
    <location>
        <begin position="25"/>
        <end position="697"/>
    </location>
</feature>
<dbReference type="GO" id="GO:0015344">
    <property type="term" value="F:siderophore uptake transmembrane transporter activity"/>
    <property type="evidence" value="ECO:0007669"/>
    <property type="project" value="TreeGrafter"/>
</dbReference>
<dbReference type="FunFam" id="2.170.130.10:FF:000001">
    <property type="entry name" value="Catecholate siderophore TonB-dependent receptor"/>
    <property type="match status" value="1"/>
</dbReference>
<protein>
    <recommendedName>
        <fullName evidence="21">Ferrioxamine B receptor</fullName>
    </recommendedName>
</protein>
<dbReference type="InterPro" id="IPR037066">
    <property type="entry name" value="Plug_dom_sf"/>
</dbReference>
<comment type="caution">
    <text evidence="19">The sequence shown here is derived from an EMBL/GenBank/DDBJ whole genome shotgun (WGS) entry which is preliminary data.</text>
</comment>
<dbReference type="Pfam" id="PF00593">
    <property type="entry name" value="TonB_dep_Rec_b-barrel"/>
    <property type="match status" value="1"/>
</dbReference>
<dbReference type="AlphaFoldDB" id="S2KJ62"/>
<proteinExistence type="inferred from homology"/>
<dbReference type="Proteomes" id="UP000014463">
    <property type="component" value="Unassembled WGS sequence"/>
</dbReference>
<keyword evidence="13 14" id="KW-0998">Cell outer membrane</keyword>
<keyword evidence="10 15" id="KW-0798">TonB box</keyword>
<dbReference type="PANTHER" id="PTHR32552">
    <property type="entry name" value="FERRICHROME IRON RECEPTOR-RELATED"/>
    <property type="match status" value="1"/>
</dbReference>
<evidence type="ECO:0000313" key="19">
    <source>
        <dbReference type="EMBL" id="EPC02197.1"/>
    </source>
</evidence>
<accession>S2KJ62</accession>
<evidence type="ECO:0000256" key="3">
    <source>
        <dbReference type="ARBA" id="ARBA00022448"/>
    </source>
</evidence>
<evidence type="ECO:0000256" key="1">
    <source>
        <dbReference type="ARBA" id="ARBA00004571"/>
    </source>
</evidence>
<dbReference type="SUPFAM" id="SSF56935">
    <property type="entry name" value="Porins"/>
    <property type="match status" value="1"/>
</dbReference>
<organism evidence="19 20">
    <name type="scientific">Litchfieldella anticariensis (strain DSM 16096 / CECT 5854 / CIP 108499 / LMG 22089 / FP35)</name>
    <name type="common">Halomonas anticariensis</name>
    <dbReference type="NCBI Taxonomy" id="1121939"/>
    <lineage>
        <taxon>Bacteria</taxon>
        <taxon>Pseudomonadati</taxon>
        <taxon>Pseudomonadota</taxon>
        <taxon>Gammaproteobacteria</taxon>
        <taxon>Oceanospirillales</taxon>
        <taxon>Halomonadaceae</taxon>
        <taxon>Litchfieldella</taxon>
    </lineage>
</organism>
<evidence type="ECO:0000256" key="16">
    <source>
        <dbReference type="SAM" id="SignalP"/>
    </source>
</evidence>
<dbReference type="PANTHER" id="PTHR32552:SF68">
    <property type="entry name" value="FERRICHROME OUTER MEMBRANE TRANSPORTER_PHAGE RECEPTOR"/>
    <property type="match status" value="1"/>
</dbReference>
<evidence type="ECO:0000256" key="8">
    <source>
        <dbReference type="ARBA" id="ARBA00023004"/>
    </source>
</evidence>
<dbReference type="GO" id="GO:0015891">
    <property type="term" value="P:siderophore transport"/>
    <property type="evidence" value="ECO:0007669"/>
    <property type="project" value="InterPro"/>
</dbReference>
<evidence type="ECO:0000256" key="2">
    <source>
        <dbReference type="ARBA" id="ARBA00009810"/>
    </source>
</evidence>
<keyword evidence="8" id="KW-0408">Iron</keyword>
<keyword evidence="5" id="KW-0410">Iron transport</keyword>
<evidence type="ECO:0000256" key="4">
    <source>
        <dbReference type="ARBA" id="ARBA00022452"/>
    </source>
</evidence>
<gene>
    <name evidence="19" type="ORF">L861_15930</name>
</gene>
<keyword evidence="12" id="KW-0675">Receptor</keyword>
<evidence type="ECO:0000313" key="20">
    <source>
        <dbReference type="Proteomes" id="UP000014463"/>
    </source>
</evidence>
<dbReference type="CDD" id="cd01347">
    <property type="entry name" value="ligand_gated_channel"/>
    <property type="match status" value="1"/>
</dbReference>
<keyword evidence="11 14" id="KW-0472">Membrane</keyword>
<keyword evidence="9" id="KW-0406">Ion transport</keyword>
<dbReference type="InterPro" id="IPR010105">
    <property type="entry name" value="TonB_sidphr_rcpt"/>
</dbReference>